<dbReference type="EMBL" id="AGNK02002508">
    <property type="status" value="NOT_ANNOTATED_CDS"/>
    <property type="molecule type" value="Genomic_DNA"/>
</dbReference>
<dbReference type="InParanoid" id="K3Y4K6"/>
<proteinExistence type="predicted"/>
<keyword evidence="2" id="KW-1185">Reference proteome</keyword>
<evidence type="ECO:0000313" key="2">
    <source>
        <dbReference type="Proteomes" id="UP000004995"/>
    </source>
</evidence>
<accession>K3Y4K6</accession>
<reference evidence="2" key="1">
    <citation type="journal article" date="2012" name="Nat. Biotechnol.">
        <title>Reference genome sequence of the model plant Setaria.</title>
        <authorList>
            <person name="Bennetzen J.L."/>
            <person name="Schmutz J."/>
            <person name="Wang H."/>
            <person name="Percifield R."/>
            <person name="Hawkins J."/>
            <person name="Pontaroli A.C."/>
            <person name="Estep M."/>
            <person name="Feng L."/>
            <person name="Vaughn J.N."/>
            <person name="Grimwood J."/>
            <person name="Jenkins J."/>
            <person name="Barry K."/>
            <person name="Lindquist E."/>
            <person name="Hellsten U."/>
            <person name="Deshpande S."/>
            <person name="Wang X."/>
            <person name="Wu X."/>
            <person name="Mitros T."/>
            <person name="Triplett J."/>
            <person name="Yang X."/>
            <person name="Ye C.Y."/>
            <person name="Mauro-Herrera M."/>
            <person name="Wang L."/>
            <person name="Li P."/>
            <person name="Sharma M."/>
            <person name="Sharma R."/>
            <person name="Ronald P.C."/>
            <person name="Panaud O."/>
            <person name="Kellogg E.A."/>
            <person name="Brutnell T.P."/>
            <person name="Doust A.N."/>
            <person name="Tuskan G.A."/>
            <person name="Rokhsar D."/>
            <person name="Devos K.M."/>
        </authorList>
    </citation>
    <scope>NUCLEOTIDE SEQUENCE [LARGE SCALE GENOMIC DNA]</scope>
    <source>
        <strain evidence="2">cv. Yugu1</strain>
    </source>
</reference>
<dbReference type="Proteomes" id="UP000004995">
    <property type="component" value="Unassembled WGS sequence"/>
</dbReference>
<protein>
    <submittedName>
        <fullName evidence="1">Uncharacterized protein</fullName>
    </submittedName>
</protein>
<reference evidence="1" key="2">
    <citation type="submission" date="2018-08" db="UniProtKB">
        <authorList>
            <consortium name="EnsemblPlants"/>
        </authorList>
    </citation>
    <scope>IDENTIFICATION</scope>
    <source>
        <strain evidence="1">Yugu1</strain>
    </source>
</reference>
<dbReference type="EnsemblPlants" id="KQL10789">
    <property type="protein sequence ID" value="KQL10789"/>
    <property type="gene ID" value="SETIT_009144mg"/>
</dbReference>
<evidence type="ECO:0000313" key="1">
    <source>
        <dbReference type="EnsemblPlants" id="KQL10789"/>
    </source>
</evidence>
<dbReference type="HOGENOM" id="CLU_2871885_0_0_1"/>
<dbReference type="Gramene" id="KQL10789">
    <property type="protein sequence ID" value="KQL10789"/>
    <property type="gene ID" value="SETIT_009144mg"/>
</dbReference>
<sequence length="64" mass="7724">MIPAYHLEAYFVHSFLMCHALLLHRRSKTLNLVYTYNAHYNIYTPQEEIHYCRSLILFEDSNAF</sequence>
<dbReference type="AlphaFoldDB" id="K3Y4K6"/>
<organism evidence="1 2">
    <name type="scientific">Setaria italica</name>
    <name type="common">Foxtail millet</name>
    <name type="synonym">Panicum italicum</name>
    <dbReference type="NCBI Taxonomy" id="4555"/>
    <lineage>
        <taxon>Eukaryota</taxon>
        <taxon>Viridiplantae</taxon>
        <taxon>Streptophyta</taxon>
        <taxon>Embryophyta</taxon>
        <taxon>Tracheophyta</taxon>
        <taxon>Spermatophyta</taxon>
        <taxon>Magnoliopsida</taxon>
        <taxon>Liliopsida</taxon>
        <taxon>Poales</taxon>
        <taxon>Poaceae</taxon>
        <taxon>PACMAD clade</taxon>
        <taxon>Panicoideae</taxon>
        <taxon>Panicodae</taxon>
        <taxon>Paniceae</taxon>
        <taxon>Cenchrinae</taxon>
        <taxon>Setaria</taxon>
    </lineage>
</organism>
<name>K3Y4K6_SETIT</name>